<proteinExistence type="predicted"/>
<dbReference type="EMBL" id="CAJNOT010000385">
    <property type="protein sequence ID" value="CAF0963320.1"/>
    <property type="molecule type" value="Genomic_DNA"/>
</dbReference>
<accession>A0A814E9K2</accession>
<evidence type="ECO:0000313" key="2">
    <source>
        <dbReference type="EMBL" id="CAF0963320.1"/>
    </source>
</evidence>
<comment type="caution">
    <text evidence="2">The sequence shown here is derived from an EMBL/GenBank/DDBJ whole genome shotgun (WGS) entry which is preliminary data.</text>
</comment>
<name>A0A814E9K2_9BILA</name>
<feature type="signal peptide" evidence="1">
    <location>
        <begin position="1"/>
        <end position="21"/>
    </location>
</feature>
<dbReference type="AlphaFoldDB" id="A0A814E9K2"/>
<organism evidence="2 4">
    <name type="scientific">Rotaria sordida</name>
    <dbReference type="NCBI Taxonomy" id="392033"/>
    <lineage>
        <taxon>Eukaryota</taxon>
        <taxon>Metazoa</taxon>
        <taxon>Spiralia</taxon>
        <taxon>Gnathifera</taxon>
        <taxon>Rotifera</taxon>
        <taxon>Eurotatoria</taxon>
        <taxon>Bdelloidea</taxon>
        <taxon>Philodinida</taxon>
        <taxon>Philodinidae</taxon>
        <taxon>Rotaria</taxon>
    </lineage>
</organism>
<feature type="chain" id="PRO_5035599562" evidence="1">
    <location>
        <begin position="22"/>
        <end position="149"/>
    </location>
</feature>
<keyword evidence="1" id="KW-0732">Signal</keyword>
<dbReference type="Proteomes" id="UP000663864">
    <property type="component" value="Unassembled WGS sequence"/>
</dbReference>
<reference evidence="2" key="1">
    <citation type="submission" date="2021-02" db="EMBL/GenBank/DDBJ databases">
        <authorList>
            <person name="Nowell W R."/>
        </authorList>
    </citation>
    <scope>NUCLEOTIDE SEQUENCE</scope>
</reference>
<evidence type="ECO:0000256" key="1">
    <source>
        <dbReference type="SAM" id="SignalP"/>
    </source>
</evidence>
<dbReference type="EMBL" id="CAJOBD010000265">
    <property type="protein sequence ID" value="CAF3629610.1"/>
    <property type="molecule type" value="Genomic_DNA"/>
</dbReference>
<gene>
    <name evidence="3" type="ORF">JBS370_LOCUS5214</name>
    <name evidence="2" type="ORF">ZHD862_LOCUS10639</name>
</gene>
<protein>
    <submittedName>
        <fullName evidence="2">Uncharacterized protein</fullName>
    </submittedName>
</protein>
<dbReference type="Proteomes" id="UP000663836">
    <property type="component" value="Unassembled WGS sequence"/>
</dbReference>
<evidence type="ECO:0000313" key="4">
    <source>
        <dbReference type="Proteomes" id="UP000663864"/>
    </source>
</evidence>
<sequence length="149" mass="17741">MHTFIINLFILFLTILNFIELRPISKFEQNLIRQRRQNQTDILSYPYDSTIINQDIINDIWNYIQPIFNDHINSHFNQSSKSECKRITNNKYIINQGDFIEYCLEKILNQDGKSYSMKTTAILYKINGTQIPLHLAESNIEIETYNHHN</sequence>
<evidence type="ECO:0000313" key="3">
    <source>
        <dbReference type="EMBL" id="CAF3629610.1"/>
    </source>
</evidence>